<name>I4F0T6_MODI5</name>
<feature type="transmembrane region" description="Helical" evidence="1">
    <location>
        <begin position="188"/>
        <end position="211"/>
    </location>
</feature>
<organism evidence="2 3">
    <name type="scientific">Modestobacter italicus (strain DSM 44449 / CECT 9708 / BC 501)</name>
    <dbReference type="NCBI Taxonomy" id="2732864"/>
    <lineage>
        <taxon>Bacteria</taxon>
        <taxon>Bacillati</taxon>
        <taxon>Actinomycetota</taxon>
        <taxon>Actinomycetes</taxon>
        <taxon>Geodermatophilales</taxon>
        <taxon>Geodermatophilaceae</taxon>
        <taxon>Modestobacter</taxon>
    </lineage>
</organism>
<sequence>MVAGGWFDSPRPVAHVPASALTDIGPLSPRSVAAAAVGLTCATATVGALGTWASPERITTGWQIADVPPSLLGLTLATAVICLALAALMVRPRALPGRVLPAIWWAAVVTAAGALVWNDLFLAALGTTGDAAIPVLDWLFTLLPAAVVGLATRGADVRTQLRALLGTAVVTLPLYALGWGLFSSAEDWPAAINAVRVTALLGGIPLLITLVTTRRWRSLR</sequence>
<reference evidence="2 3" key="1">
    <citation type="journal article" date="2012" name="J. Bacteriol.">
        <title>Genome Sequence of Radiation-Resistant Modestobacter marinus Strain BC501, a Representative Actinobacterium That Thrives on Calcareous Stone Surfaces.</title>
        <authorList>
            <person name="Normand P."/>
            <person name="Gury J."/>
            <person name="Pujic P."/>
            <person name="Chouaia B."/>
            <person name="Crotti E."/>
            <person name="Brusetti L."/>
            <person name="Daffonchio D."/>
            <person name="Vacherie B."/>
            <person name="Barbe V."/>
            <person name="Medigue C."/>
            <person name="Calteau A."/>
            <person name="Ghodhbane-Gtari F."/>
            <person name="Essoussi I."/>
            <person name="Nouioui I."/>
            <person name="Abbassi-Ghozzi I."/>
            <person name="Gtari M."/>
        </authorList>
    </citation>
    <scope>NUCLEOTIDE SEQUENCE [LARGE SCALE GENOMIC DNA]</scope>
    <source>
        <strain evidence="3">BC 501</strain>
    </source>
</reference>
<evidence type="ECO:0000313" key="2">
    <source>
        <dbReference type="EMBL" id="CCH89249.1"/>
    </source>
</evidence>
<accession>I4F0T6</accession>
<dbReference type="KEGG" id="mmar:MODMU_3845"/>
<dbReference type="Proteomes" id="UP000006461">
    <property type="component" value="Chromosome"/>
</dbReference>
<feature type="transmembrane region" description="Helical" evidence="1">
    <location>
        <begin position="163"/>
        <end position="182"/>
    </location>
</feature>
<dbReference type="HOGENOM" id="CLU_1254758_0_0_11"/>
<keyword evidence="1" id="KW-1133">Transmembrane helix</keyword>
<dbReference type="AlphaFoldDB" id="I4F0T6"/>
<feature type="transmembrane region" description="Helical" evidence="1">
    <location>
        <begin position="32"/>
        <end position="52"/>
    </location>
</feature>
<protein>
    <submittedName>
        <fullName evidence="2">Uncharacterized protein</fullName>
    </submittedName>
</protein>
<feature type="transmembrane region" description="Helical" evidence="1">
    <location>
        <begin position="131"/>
        <end position="151"/>
    </location>
</feature>
<keyword evidence="1" id="KW-0812">Transmembrane</keyword>
<feature type="transmembrane region" description="Helical" evidence="1">
    <location>
        <begin position="72"/>
        <end position="90"/>
    </location>
</feature>
<evidence type="ECO:0000256" key="1">
    <source>
        <dbReference type="SAM" id="Phobius"/>
    </source>
</evidence>
<evidence type="ECO:0000313" key="3">
    <source>
        <dbReference type="Proteomes" id="UP000006461"/>
    </source>
</evidence>
<dbReference type="EMBL" id="FO203431">
    <property type="protein sequence ID" value="CCH89249.1"/>
    <property type="molecule type" value="Genomic_DNA"/>
</dbReference>
<gene>
    <name evidence="2" type="ordered locus">MODMU_3845</name>
</gene>
<dbReference type="STRING" id="477641.MODMU_3845"/>
<keyword evidence="1" id="KW-0472">Membrane</keyword>
<feature type="transmembrane region" description="Helical" evidence="1">
    <location>
        <begin position="102"/>
        <end position="125"/>
    </location>
</feature>
<proteinExistence type="predicted"/>
<keyword evidence="3" id="KW-1185">Reference proteome</keyword>